<feature type="region of interest" description="Disordered" evidence="1">
    <location>
        <begin position="929"/>
        <end position="1043"/>
    </location>
</feature>
<evidence type="ECO:0000313" key="4">
    <source>
        <dbReference type="EnsemblPlants" id="AES98539"/>
    </source>
</evidence>
<gene>
    <name evidence="3" type="ordered locus">MTR_5g069750</name>
</gene>
<feature type="compositionally biased region" description="Basic and acidic residues" evidence="1">
    <location>
        <begin position="718"/>
        <end position="728"/>
    </location>
</feature>
<accession>G7K6A1</accession>
<feature type="region of interest" description="Disordered" evidence="1">
    <location>
        <begin position="792"/>
        <end position="813"/>
    </location>
</feature>
<reference evidence="3 5" key="1">
    <citation type="journal article" date="2011" name="Nature">
        <title>The Medicago genome provides insight into the evolution of rhizobial symbioses.</title>
        <authorList>
            <person name="Young N.D."/>
            <person name="Debelle F."/>
            <person name="Oldroyd G.E."/>
            <person name="Geurts R."/>
            <person name="Cannon S.B."/>
            <person name="Udvardi M.K."/>
            <person name="Benedito V.A."/>
            <person name="Mayer K.F."/>
            <person name="Gouzy J."/>
            <person name="Schoof H."/>
            <person name="Van de Peer Y."/>
            <person name="Proost S."/>
            <person name="Cook D.R."/>
            <person name="Meyers B.C."/>
            <person name="Spannagl M."/>
            <person name="Cheung F."/>
            <person name="De Mita S."/>
            <person name="Krishnakumar V."/>
            <person name="Gundlach H."/>
            <person name="Zhou S."/>
            <person name="Mudge J."/>
            <person name="Bharti A.K."/>
            <person name="Murray J.D."/>
            <person name="Naoumkina M.A."/>
            <person name="Rosen B."/>
            <person name="Silverstein K.A."/>
            <person name="Tang H."/>
            <person name="Rombauts S."/>
            <person name="Zhao P.X."/>
            <person name="Zhou P."/>
            <person name="Barbe V."/>
            <person name="Bardou P."/>
            <person name="Bechner M."/>
            <person name="Bellec A."/>
            <person name="Berger A."/>
            <person name="Berges H."/>
            <person name="Bidwell S."/>
            <person name="Bisseling T."/>
            <person name="Choisne N."/>
            <person name="Couloux A."/>
            <person name="Denny R."/>
            <person name="Deshpande S."/>
            <person name="Dai X."/>
            <person name="Doyle J.J."/>
            <person name="Dudez A.M."/>
            <person name="Farmer A.D."/>
            <person name="Fouteau S."/>
            <person name="Franken C."/>
            <person name="Gibelin C."/>
            <person name="Gish J."/>
            <person name="Goldstein S."/>
            <person name="Gonzalez A.J."/>
            <person name="Green P.J."/>
            <person name="Hallab A."/>
            <person name="Hartog M."/>
            <person name="Hua A."/>
            <person name="Humphray S.J."/>
            <person name="Jeong D.H."/>
            <person name="Jing Y."/>
            <person name="Jocker A."/>
            <person name="Kenton S.M."/>
            <person name="Kim D.J."/>
            <person name="Klee K."/>
            <person name="Lai H."/>
            <person name="Lang C."/>
            <person name="Lin S."/>
            <person name="Macmil S.L."/>
            <person name="Magdelenat G."/>
            <person name="Matthews L."/>
            <person name="McCorrison J."/>
            <person name="Monaghan E.L."/>
            <person name="Mun J.H."/>
            <person name="Najar F.Z."/>
            <person name="Nicholson C."/>
            <person name="Noirot C."/>
            <person name="O'Bleness M."/>
            <person name="Paule C.R."/>
            <person name="Poulain J."/>
            <person name="Prion F."/>
            <person name="Qin B."/>
            <person name="Qu C."/>
            <person name="Retzel E.F."/>
            <person name="Riddle C."/>
            <person name="Sallet E."/>
            <person name="Samain S."/>
            <person name="Samson N."/>
            <person name="Sanders I."/>
            <person name="Saurat O."/>
            <person name="Scarpelli C."/>
            <person name="Schiex T."/>
            <person name="Segurens B."/>
            <person name="Severin A.J."/>
            <person name="Sherrier D.J."/>
            <person name="Shi R."/>
            <person name="Sims S."/>
            <person name="Singer S.R."/>
            <person name="Sinharoy S."/>
            <person name="Sterck L."/>
            <person name="Viollet A."/>
            <person name="Wang B.B."/>
            <person name="Wang K."/>
            <person name="Wang M."/>
            <person name="Wang X."/>
            <person name="Warfsmann J."/>
            <person name="Weissenbach J."/>
            <person name="White D.D."/>
            <person name="White J.D."/>
            <person name="Wiley G.B."/>
            <person name="Wincker P."/>
            <person name="Xing Y."/>
            <person name="Yang L."/>
            <person name="Yao Z."/>
            <person name="Ying F."/>
            <person name="Zhai J."/>
            <person name="Zhou L."/>
            <person name="Zuber A."/>
            <person name="Denarie J."/>
            <person name="Dixon R.A."/>
            <person name="May G.D."/>
            <person name="Schwartz D.C."/>
            <person name="Rogers J."/>
            <person name="Quetier F."/>
            <person name="Town C.D."/>
            <person name="Roe B.A."/>
        </authorList>
    </citation>
    <scope>NUCLEOTIDE SEQUENCE [LARGE SCALE GENOMIC DNA]</scope>
    <source>
        <strain evidence="3">A17</strain>
        <strain evidence="4 5">cv. Jemalong A17</strain>
    </source>
</reference>
<dbReference type="EMBL" id="CM001221">
    <property type="protein sequence ID" value="AES98539.1"/>
    <property type="molecule type" value="Genomic_DNA"/>
</dbReference>
<feature type="compositionally biased region" description="Basic and acidic residues" evidence="1">
    <location>
        <begin position="996"/>
        <end position="1012"/>
    </location>
</feature>
<proteinExistence type="predicted"/>
<feature type="compositionally biased region" description="Basic residues" evidence="1">
    <location>
        <begin position="426"/>
        <end position="436"/>
    </location>
</feature>
<evidence type="ECO:0000256" key="1">
    <source>
        <dbReference type="SAM" id="MobiDB-lite"/>
    </source>
</evidence>
<feature type="region of interest" description="Disordered" evidence="1">
    <location>
        <begin position="426"/>
        <end position="498"/>
    </location>
</feature>
<protein>
    <submittedName>
        <fullName evidence="3">Transmembrane protein, putative</fullName>
    </submittedName>
</protein>
<reference evidence="3 5" key="2">
    <citation type="journal article" date="2014" name="BMC Genomics">
        <title>An improved genome release (version Mt4.0) for the model legume Medicago truncatula.</title>
        <authorList>
            <person name="Tang H."/>
            <person name="Krishnakumar V."/>
            <person name="Bidwell S."/>
            <person name="Rosen B."/>
            <person name="Chan A."/>
            <person name="Zhou S."/>
            <person name="Gentzbittel L."/>
            <person name="Childs K.L."/>
            <person name="Yandell M."/>
            <person name="Gundlach H."/>
            <person name="Mayer K.F."/>
            <person name="Schwartz D.C."/>
            <person name="Town C.D."/>
        </authorList>
    </citation>
    <scope>GENOME REANNOTATION</scope>
    <source>
        <strain evidence="4 5">cv. Jemalong A17</strain>
    </source>
</reference>
<keyword evidence="5" id="KW-1185">Reference proteome</keyword>
<dbReference type="PANTHER" id="PTHR33870">
    <property type="entry name" value="CARDIOMYOPATHY-ASSOCIATED PROTEIN"/>
    <property type="match status" value="1"/>
</dbReference>
<feature type="compositionally biased region" description="Basic and acidic residues" evidence="1">
    <location>
        <begin position="468"/>
        <end position="483"/>
    </location>
</feature>
<dbReference type="EnsemblPlants" id="AES98539">
    <property type="protein sequence ID" value="AES98539"/>
    <property type="gene ID" value="MTR_5g069750"/>
</dbReference>
<feature type="region of interest" description="Disordered" evidence="1">
    <location>
        <begin position="713"/>
        <end position="762"/>
    </location>
</feature>
<keyword evidence="2" id="KW-1133">Transmembrane helix</keyword>
<dbReference type="AlphaFoldDB" id="G7K6A1"/>
<dbReference type="PANTHER" id="PTHR33870:SF25">
    <property type="entry name" value="PROTEIN, PUTATIVE-RELATED"/>
    <property type="match status" value="1"/>
</dbReference>
<name>G7K6A1_MEDTR</name>
<dbReference type="HOGENOM" id="CLU_323233_0_0_1"/>
<organism evidence="3 5">
    <name type="scientific">Medicago truncatula</name>
    <name type="common">Barrel medic</name>
    <name type="synonym">Medicago tribuloides</name>
    <dbReference type="NCBI Taxonomy" id="3880"/>
    <lineage>
        <taxon>Eukaryota</taxon>
        <taxon>Viridiplantae</taxon>
        <taxon>Streptophyta</taxon>
        <taxon>Embryophyta</taxon>
        <taxon>Tracheophyta</taxon>
        <taxon>Spermatophyta</taxon>
        <taxon>Magnoliopsida</taxon>
        <taxon>eudicotyledons</taxon>
        <taxon>Gunneridae</taxon>
        <taxon>Pentapetalae</taxon>
        <taxon>rosids</taxon>
        <taxon>fabids</taxon>
        <taxon>Fabales</taxon>
        <taxon>Fabaceae</taxon>
        <taxon>Papilionoideae</taxon>
        <taxon>50 kb inversion clade</taxon>
        <taxon>NPAAA clade</taxon>
        <taxon>Hologalegina</taxon>
        <taxon>IRL clade</taxon>
        <taxon>Trifolieae</taxon>
        <taxon>Medicago</taxon>
    </lineage>
</organism>
<evidence type="ECO:0000256" key="2">
    <source>
        <dbReference type="SAM" id="Phobius"/>
    </source>
</evidence>
<feature type="compositionally biased region" description="Basic and acidic residues" evidence="1">
    <location>
        <begin position="961"/>
        <end position="975"/>
    </location>
</feature>
<keyword evidence="2" id="KW-0472">Membrane</keyword>
<feature type="compositionally biased region" description="Basic and acidic residues" evidence="1">
    <location>
        <begin position="437"/>
        <end position="448"/>
    </location>
</feature>
<dbReference type="OMA" id="DYKFPPR"/>
<keyword evidence="2 3" id="KW-0812">Transmembrane</keyword>
<feature type="transmembrane region" description="Helical" evidence="2">
    <location>
        <begin position="35"/>
        <end position="68"/>
    </location>
</feature>
<feature type="compositionally biased region" description="Polar residues" evidence="1">
    <location>
        <begin position="450"/>
        <end position="459"/>
    </location>
</feature>
<feature type="compositionally biased region" description="Basic and acidic residues" evidence="1">
    <location>
        <begin position="1025"/>
        <end position="1037"/>
    </location>
</feature>
<evidence type="ECO:0000313" key="3">
    <source>
        <dbReference type="EMBL" id="AES98539.1"/>
    </source>
</evidence>
<sequence>MGLNARDVQRHLFKVLHLSVEKSYILMKKHPKVSCALLVFIIMYIFLSCIYNFLVFLSPFIVFTLILVKIFWSSEEKLVRCVEKKEDEKKVEANKPPKVPKNERRGLLYKYPSQNATSRRRNFTGKKLDVYGDLEQKAKNLSAAFCNEFTRKNTEIRSGFRYFEKEIDPFDYKFPPRKVDGMDPFDYKFPPRKVDAIDPFDYKFPPRKVDAMDPFDYKFPPRKVDAIDPFDYKFPPRKVDAPKNQILLSEPSMVDLVTCGTSYYDCQEKSTEKMEDEKKKVEDNSTNKVIDLKEDDHKKLMDLGICEMESNKRLESLIARRRARKLLKLEIENGLIDMESITPTQIAPLFIAARINPFDSPRYFDDIEIPGSAPSVLRSPFDIPYEPFEERPNLKWDSFDQEFTNDMLLELRQDLHVRENRIPHSRVRRLSGRRNHDKPEKLNSKEGSESELQAPSPSNGEEETTHEEEEKCKIDIDGMKGEEVDNSDPTNAISDHASEPNIIPTTKIVEVLDFPISSTDVSNINDSLYDSLSTPEDKNKENTLFTNGLILHAPSVSLASDLQVEFSEIGSPTLTTDESHEDLWGENEVSEQDDILEADNWSDIGSSSISLQNNDEENAAHVSFMSPTTDILDDSPTYAMSSDHNIHGNVRQTTGVSQYSSDVLGRWKRLMRLMDTHVEHLPQERLSENLEGCNQTENLMNNAQVMNDANNSAVTEQENTKDLRRNEETGASGARQEVVDEVSTITSSSSSSSSSPRSVLPIPHKTEADQEINLGVQQSDMENVIQESVNGEGSLESMSQNVQPSIDDSTDESHNGDLIHSQEGTTLLENSIEESNMSSNMNDAEVYYQEDQELKNNENSEIKFTSQGRQDTSAEPYIPAEVPLISPILESSSESHIENEGESQASLREEAITQPVINAEVVDTSSAKDFEGKHNDLNENQTENHSSKEENYLKGESNQVVKDHIEKDQSDKGDISQDPSLPMVNEVTNSEDTLGESDKMDKNEVADEELHKNNQTMALSELEGETDKVTDIVHMNDQESTSS</sequence>
<dbReference type="Proteomes" id="UP000002051">
    <property type="component" value="Chromosome 5"/>
</dbReference>
<dbReference type="PaxDb" id="3880-AES98539"/>
<feature type="compositionally biased region" description="Polar residues" evidence="1">
    <location>
        <begin position="792"/>
        <end position="807"/>
    </location>
</feature>
<reference evidence="4" key="3">
    <citation type="submission" date="2015-04" db="UniProtKB">
        <authorList>
            <consortium name="EnsemblPlants"/>
        </authorList>
    </citation>
    <scope>IDENTIFICATION</scope>
    <source>
        <strain evidence="4">cv. Jemalong A17</strain>
    </source>
</reference>
<dbReference type="eggNOG" id="ENOG502QZQ3">
    <property type="taxonomic scope" value="Eukaryota"/>
</dbReference>
<evidence type="ECO:0000313" key="5">
    <source>
        <dbReference type="Proteomes" id="UP000002051"/>
    </source>
</evidence>